<dbReference type="PANTHER" id="PTHR30055:SF226">
    <property type="entry name" value="HTH-TYPE TRANSCRIPTIONAL REGULATOR PKSA"/>
    <property type="match status" value="1"/>
</dbReference>
<comment type="caution">
    <text evidence="5">The sequence shown here is derived from an EMBL/GenBank/DDBJ whole genome shotgun (WGS) entry which is preliminary data.</text>
</comment>
<dbReference type="Proteomes" id="UP001500665">
    <property type="component" value="Unassembled WGS sequence"/>
</dbReference>
<feature type="DNA-binding region" description="H-T-H motif" evidence="2">
    <location>
        <begin position="37"/>
        <end position="56"/>
    </location>
</feature>
<dbReference type="RefSeq" id="WP_344242661.1">
    <property type="nucleotide sequence ID" value="NZ_BAAAHH010000018.1"/>
</dbReference>
<gene>
    <name evidence="5" type="ORF">GCM10009550_42780</name>
</gene>
<evidence type="ECO:0000256" key="2">
    <source>
        <dbReference type="PROSITE-ProRule" id="PRU00335"/>
    </source>
</evidence>
<dbReference type="SUPFAM" id="SSF46689">
    <property type="entry name" value="Homeodomain-like"/>
    <property type="match status" value="1"/>
</dbReference>
<sequence>MGESSGRSVYGDPEARRRQTLDAAAALLDEGGYTALTIRSVAKRSGTSVGLIYQYFVDKHDLFITLLNESQIESRSFVAALPRDQGVAALLARIMPEAARQWGRVGRFAATWRDIEGEERAKRESIHEVRRTAEEYNDTLHTALREAAAAEGRALRRDPAVLPFVLSTVQGVSDTIVHRWAPDLDPAELIEFTSVSLSRTITVPAGAPEHGG</sequence>
<organism evidence="5 6">
    <name type="scientific">Actinocorallia libanotica</name>
    <dbReference type="NCBI Taxonomy" id="46162"/>
    <lineage>
        <taxon>Bacteria</taxon>
        <taxon>Bacillati</taxon>
        <taxon>Actinomycetota</taxon>
        <taxon>Actinomycetes</taxon>
        <taxon>Streptosporangiales</taxon>
        <taxon>Thermomonosporaceae</taxon>
        <taxon>Actinocorallia</taxon>
    </lineage>
</organism>
<keyword evidence="3" id="KW-0175">Coiled coil</keyword>
<keyword evidence="1 2" id="KW-0238">DNA-binding</keyword>
<name>A0ABP4BX64_9ACTN</name>
<accession>A0ABP4BX64</accession>
<evidence type="ECO:0000259" key="4">
    <source>
        <dbReference type="PROSITE" id="PS50977"/>
    </source>
</evidence>
<dbReference type="InterPro" id="IPR009057">
    <property type="entry name" value="Homeodomain-like_sf"/>
</dbReference>
<protein>
    <recommendedName>
        <fullName evidence="4">HTH tetR-type domain-containing protein</fullName>
    </recommendedName>
</protein>
<evidence type="ECO:0000313" key="6">
    <source>
        <dbReference type="Proteomes" id="UP001500665"/>
    </source>
</evidence>
<dbReference type="Pfam" id="PF00440">
    <property type="entry name" value="TetR_N"/>
    <property type="match status" value="1"/>
</dbReference>
<evidence type="ECO:0000256" key="1">
    <source>
        <dbReference type="ARBA" id="ARBA00023125"/>
    </source>
</evidence>
<feature type="domain" description="HTH tetR-type" evidence="4">
    <location>
        <begin position="14"/>
        <end position="74"/>
    </location>
</feature>
<dbReference type="PROSITE" id="PS50977">
    <property type="entry name" value="HTH_TETR_2"/>
    <property type="match status" value="1"/>
</dbReference>
<dbReference type="PRINTS" id="PR00455">
    <property type="entry name" value="HTHTETR"/>
</dbReference>
<dbReference type="Gene3D" id="1.10.357.10">
    <property type="entry name" value="Tetracycline Repressor, domain 2"/>
    <property type="match status" value="1"/>
</dbReference>
<evidence type="ECO:0000313" key="5">
    <source>
        <dbReference type="EMBL" id="GAA0956606.1"/>
    </source>
</evidence>
<reference evidence="6" key="1">
    <citation type="journal article" date="2019" name="Int. J. Syst. Evol. Microbiol.">
        <title>The Global Catalogue of Microorganisms (GCM) 10K type strain sequencing project: providing services to taxonomists for standard genome sequencing and annotation.</title>
        <authorList>
            <consortium name="The Broad Institute Genomics Platform"/>
            <consortium name="The Broad Institute Genome Sequencing Center for Infectious Disease"/>
            <person name="Wu L."/>
            <person name="Ma J."/>
        </authorList>
    </citation>
    <scope>NUCLEOTIDE SEQUENCE [LARGE SCALE GENOMIC DNA]</scope>
    <source>
        <strain evidence="6">JCM 10696</strain>
    </source>
</reference>
<evidence type="ECO:0000256" key="3">
    <source>
        <dbReference type="SAM" id="Coils"/>
    </source>
</evidence>
<dbReference type="PANTHER" id="PTHR30055">
    <property type="entry name" value="HTH-TYPE TRANSCRIPTIONAL REGULATOR RUTR"/>
    <property type="match status" value="1"/>
</dbReference>
<feature type="coiled-coil region" evidence="3">
    <location>
        <begin position="126"/>
        <end position="153"/>
    </location>
</feature>
<dbReference type="InterPro" id="IPR050109">
    <property type="entry name" value="HTH-type_TetR-like_transc_reg"/>
</dbReference>
<dbReference type="EMBL" id="BAAAHH010000018">
    <property type="protein sequence ID" value="GAA0956606.1"/>
    <property type="molecule type" value="Genomic_DNA"/>
</dbReference>
<dbReference type="InterPro" id="IPR001647">
    <property type="entry name" value="HTH_TetR"/>
</dbReference>
<keyword evidence="6" id="KW-1185">Reference proteome</keyword>
<proteinExistence type="predicted"/>